<proteinExistence type="predicted"/>
<name>A0A443RIV9_9ACAR</name>
<organism evidence="1 2">
    <name type="scientific">Dinothrombium tinctorium</name>
    <dbReference type="NCBI Taxonomy" id="1965070"/>
    <lineage>
        <taxon>Eukaryota</taxon>
        <taxon>Metazoa</taxon>
        <taxon>Ecdysozoa</taxon>
        <taxon>Arthropoda</taxon>
        <taxon>Chelicerata</taxon>
        <taxon>Arachnida</taxon>
        <taxon>Acari</taxon>
        <taxon>Acariformes</taxon>
        <taxon>Trombidiformes</taxon>
        <taxon>Prostigmata</taxon>
        <taxon>Anystina</taxon>
        <taxon>Parasitengona</taxon>
        <taxon>Trombidioidea</taxon>
        <taxon>Trombidiidae</taxon>
        <taxon>Dinothrombium</taxon>
    </lineage>
</organism>
<dbReference type="STRING" id="1965070.A0A443RIV9"/>
<gene>
    <name evidence="1" type="ORF">B4U79_10167</name>
</gene>
<comment type="caution">
    <text evidence="1">The sequence shown here is derived from an EMBL/GenBank/DDBJ whole genome shotgun (WGS) entry which is preliminary data.</text>
</comment>
<dbReference type="Proteomes" id="UP000285301">
    <property type="component" value="Unassembled WGS sequence"/>
</dbReference>
<reference evidence="1 2" key="1">
    <citation type="journal article" date="2018" name="Gigascience">
        <title>Genomes of trombidid mites reveal novel predicted allergens and laterally-transferred genes associated with secondary metabolism.</title>
        <authorList>
            <person name="Dong X."/>
            <person name="Chaisiri K."/>
            <person name="Xia D."/>
            <person name="Armstrong S.D."/>
            <person name="Fang Y."/>
            <person name="Donnelly M.J."/>
            <person name="Kadowaki T."/>
            <person name="McGarry J.W."/>
            <person name="Darby A.C."/>
            <person name="Makepeace B.L."/>
        </authorList>
    </citation>
    <scope>NUCLEOTIDE SEQUENCE [LARGE SCALE GENOMIC DNA]</scope>
    <source>
        <strain evidence="1">UoL-WK</strain>
    </source>
</reference>
<dbReference type="OrthoDB" id="6416577at2759"/>
<keyword evidence="2" id="KW-1185">Reference proteome</keyword>
<evidence type="ECO:0000313" key="2">
    <source>
        <dbReference type="Proteomes" id="UP000285301"/>
    </source>
</evidence>
<dbReference type="AlphaFoldDB" id="A0A443RIV9"/>
<evidence type="ECO:0000313" key="1">
    <source>
        <dbReference type="EMBL" id="RWS15216.1"/>
    </source>
</evidence>
<keyword evidence="1" id="KW-0675">Receptor</keyword>
<sequence>MLKLKNPTEYTGPESCRAHLIDEENLSWYLRMQALSFSENATQSEQNEMNMLKR</sequence>
<accession>A0A443RIV9</accession>
<dbReference type="EMBL" id="NCKU01000516">
    <property type="protein sequence ID" value="RWS15216.1"/>
    <property type="molecule type" value="Genomic_DNA"/>
</dbReference>
<protein>
    <submittedName>
        <fullName evidence="1">Inositol 1:4:5-trisphosphate receptor type 2-like protein</fullName>
    </submittedName>
</protein>